<dbReference type="EMBL" id="CAKOGL010000001">
    <property type="protein sequence ID" value="CAH2083754.1"/>
    <property type="molecule type" value="Genomic_DNA"/>
</dbReference>
<accession>A0AAU9TEE7</accession>
<gene>
    <name evidence="1" type="ORF">EEDITHA_LOCUS394</name>
</gene>
<evidence type="ECO:0000313" key="1">
    <source>
        <dbReference type="EMBL" id="CAH2083754.1"/>
    </source>
</evidence>
<protein>
    <submittedName>
        <fullName evidence="1">Uncharacterized protein</fullName>
    </submittedName>
</protein>
<evidence type="ECO:0000313" key="2">
    <source>
        <dbReference type="Proteomes" id="UP001153954"/>
    </source>
</evidence>
<dbReference type="AlphaFoldDB" id="A0AAU9TEE7"/>
<organism evidence="1 2">
    <name type="scientific">Euphydryas editha</name>
    <name type="common">Edith's checkerspot</name>
    <dbReference type="NCBI Taxonomy" id="104508"/>
    <lineage>
        <taxon>Eukaryota</taxon>
        <taxon>Metazoa</taxon>
        <taxon>Ecdysozoa</taxon>
        <taxon>Arthropoda</taxon>
        <taxon>Hexapoda</taxon>
        <taxon>Insecta</taxon>
        <taxon>Pterygota</taxon>
        <taxon>Neoptera</taxon>
        <taxon>Endopterygota</taxon>
        <taxon>Lepidoptera</taxon>
        <taxon>Glossata</taxon>
        <taxon>Ditrysia</taxon>
        <taxon>Papilionoidea</taxon>
        <taxon>Nymphalidae</taxon>
        <taxon>Nymphalinae</taxon>
        <taxon>Euphydryas</taxon>
    </lineage>
</organism>
<comment type="caution">
    <text evidence="1">The sequence shown here is derived from an EMBL/GenBank/DDBJ whole genome shotgun (WGS) entry which is preliminary data.</text>
</comment>
<keyword evidence="2" id="KW-1185">Reference proteome</keyword>
<dbReference type="Proteomes" id="UP001153954">
    <property type="component" value="Unassembled WGS sequence"/>
</dbReference>
<sequence length="226" mass="25524">MEIWPKPEESSNAVIVQVDVHHRHCSQLSASVATTNHVCVSETQATSDVSSIHPGYPKTAAERMREYRARKKKGTLTVNHQKQKRSAAERAKEYIIQQKMKIHSGDSTMEISPNPEESPNAVTVPVDVHHRHCSQLSASVATTSHVCVNETQATSDVSSIHTGYPKTAAERMREYRARKKKETLTVNHQKQKRSAAERAKEYIIQQKMKIHSGGKSFSVIYDQYYK</sequence>
<name>A0AAU9TEE7_EUPED</name>
<proteinExistence type="predicted"/>
<reference evidence="1" key="1">
    <citation type="submission" date="2022-03" db="EMBL/GenBank/DDBJ databases">
        <authorList>
            <person name="Tunstrom K."/>
        </authorList>
    </citation>
    <scope>NUCLEOTIDE SEQUENCE</scope>
</reference>